<evidence type="ECO:0000256" key="4">
    <source>
        <dbReference type="ARBA" id="ARBA00023004"/>
    </source>
</evidence>
<dbReference type="GO" id="GO:0006879">
    <property type="term" value="P:intracellular iron ion homeostasis"/>
    <property type="evidence" value="ECO:0007669"/>
    <property type="project" value="UniProtKB-KW"/>
</dbReference>
<evidence type="ECO:0000256" key="2">
    <source>
        <dbReference type="ARBA" id="ARBA00022723"/>
    </source>
</evidence>
<evidence type="ECO:0000256" key="1">
    <source>
        <dbReference type="ARBA" id="ARBA00022434"/>
    </source>
</evidence>
<dbReference type="GO" id="GO:0004322">
    <property type="term" value="F:ferroxidase activity"/>
    <property type="evidence" value="ECO:0007669"/>
    <property type="project" value="TreeGrafter"/>
</dbReference>
<dbReference type="RefSeq" id="WP_134510857.1">
    <property type="nucleotide sequence ID" value="NZ_SOFM01000049.1"/>
</dbReference>
<dbReference type="GO" id="GO:0005829">
    <property type="term" value="C:cytosol"/>
    <property type="evidence" value="ECO:0007669"/>
    <property type="project" value="TreeGrafter"/>
</dbReference>
<feature type="binding site" evidence="5">
    <location>
        <position position="94"/>
    </location>
    <ligand>
        <name>Fe cation</name>
        <dbReference type="ChEBI" id="CHEBI:24875"/>
        <label>1</label>
    </ligand>
</feature>
<dbReference type="PROSITE" id="PS50905">
    <property type="entry name" value="FERRITIN_LIKE"/>
    <property type="match status" value="1"/>
</dbReference>
<evidence type="ECO:0000256" key="6">
    <source>
        <dbReference type="RuleBase" id="RU361145"/>
    </source>
</evidence>
<feature type="binding site" evidence="5">
    <location>
        <position position="127"/>
    </location>
    <ligand>
        <name>Fe cation</name>
        <dbReference type="ChEBI" id="CHEBI:24875"/>
        <label>1</label>
    </ligand>
</feature>
<dbReference type="Proteomes" id="UP000297643">
    <property type="component" value="Unassembled WGS sequence"/>
</dbReference>
<dbReference type="InterPro" id="IPR008331">
    <property type="entry name" value="Ferritin_DPS_dom"/>
</dbReference>
<feature type="domain" description="Ferritin-like diiron" evidence="7">
    <location>
        <begin position="1"/>
        <end position="145"/>
    </location>
</feature>
<dbReference type="Pfam" id="PF00210">
    <property type="entry name" value="Ferritin"/>
    <property type="match status" value="1"/>
</dbReference>
<keyword evidence="3" id="KW-0560">Oxidoreductase</keyword>
<dbReference type="PANTHER" id="PTHR11431:SF127">
    <property type="entry name" value="BACTERIAL NON-HEME FERRITIN"/>
    <property type="match status" value="1"/>
</dbReference>
<dbReference type="InterPro" id="IPR001519">
    <property type="entry name" value="Ferritin"/>
</dbReference>
<sequence>MSQTSFSELLSLQIGNEFAASQQYIAIAVWFDNQALPRLAAHFYAQSIEERNHAMMLVQYRLDRDLGVEIPGIPAVQNDFTLAVEPIALALAQEKQVTSQIEALFRAARADGDALGEQAMLWFLKEQVEEVASMSTLLTIAQRAGDNLFDIENYIARETVAGGPVDSDAPPAAGGAL</sequence>
<feature type="binding site" evidence="5">
    <location>
        <position position="50"/>
    </location>
    <ligand>
        <name>Fe cation</name>
        <dbReference type="ChEBI" id="CHEBI:24875"/>
        <label>1</label>
    </ligand>
</feature>
<gene>
    <name evidence="8" type="ORF">E3O32_16190</name>
</gene>
<feature type="binding site" evidence="5">
    <location>
        <position position="53"/>
    </location>
    <ligand>
        <name>Fe cation</name>
        <dbReference type="ChEBI" id="CHEBI:24875"/>
        <label>1</label>
    </ligand>
</feature>
<dbReference type="InterPro" id="IPR009040">
    <property type="entry name" value="Ferritin-like_diiron"/>
</dbReference>
<dbReference type="Gene3D" id="1.20.1260.10">
    <property type="match status" value="1"/>
</dbReference>
<proteinExistence type="predicted"/>
<evidence type="ECO:0000313" key="8">
    <source>
        <dbReference type="EMBL" id="TFB99975.1"/>
    </source>
</evidence>
<keyword evidence="4 5" id="KW-0408">Iron</keyword>
<dbReference type="GO" id="GO:0008198">
    <property type="term" value="F:ferrous iron binding"/>
    <property type="evidence" value="ECO:0007669"/>
    <property type="project" value="TreeGrafter"/>
</dbReference>
<dbReference type="EMBL" id="SOFM01000049">
    <property type="protein sequence ID" value="TFB99975.1"/>
    <property type="molecule type" value="Genomic_DNA"/>
</dbReference>
<dbReference type="PANTHER" id="PTHR11431">
    <property type="entry name" value="FERRITIN"/>
    <property type="match status" value="1"/>
</dbReference>
<dbReference type="AlphaFoldDB" id="A0A4V3ICB2"/>
<feature type="binding site" evidence="5">
    <location>
        <position position="17"/>
    </location>
    <ligand>
        <name>Fe cation</name>
        <dbReference type="ChEBI" id="CHEBI:24875"/>
        <label>1</label>
    </ligand>
</feature>
<comment type="caution">
    <text evidence="8">The sequence shown here is derived from an EMBL/GenBank/DDBJ whole genome shotgun (WGS) entry which is preliminary data.</text>
</comment>
<keyword evidence="2 5" id="KW-0479">Metal-binding</keyword>
<evidence type="ECO:0000256" key="5">
    <source>
        <dbReference type="PIRSR" id="PIRSR601519-1"/>
    </source>
</evidence>
<dbReference type="GO" id="GO:0008199">
    <property type="term" value="F:ferric iron binding"/>
    <property type="evidence" value="ECO:0007669"/>
    <property type="project" value="InterPro"/>
</dbReference>
<dbReference type="SUPFAM" id="SSF47240">
    <property type="entry name" value="Ferritin-like"/>
    <property type="match status" value="1"/>
</dbReference>
<accession>A0A4V3ICB2</accession>
<protein>
    <recommendedName>
        <fullName evidence="6">Ferritin</fullName>
    </recommendedName>
</protein>
<keyword evidence="9" id="KW-1185">Reference proteome</keyword>
<reference evidence="8 9" key="1">
    <citation type="submission" date="2019-03" db="EMBL/GenBank/DDBJ databases">
        <title>Genomics of glacier-inhabiting Cryobacterium strains.</title>
        <authorList>
            <person name="Liu Q."/>
            <person name="Xin Y.-H."/>
        </authorList>
    </citation>
    <scope>NUCLEOTIDE SEQUENCE [LARGE SCALE GENOMIC DNA]</scope>
    <source>
        <strain evidence="8 9">RHLT2-21</strain>
    </source>
</reference>
<dbReference type="InterPro" id="IPR041719">
    <property type="entry name" value="Ferritin_prok"/>
</dbReference>
<evidence type="ECO:0000256" key="3">
    <source>
        <dbReference type="ARBA" id="ARBA00023002"/>
    </source>
</evidence>
<name>A0A4V3ICB2_9MICO</name>
<evidence type="ECO:0000259" key="7">
    <source>
        <dbReference type="PROSITE" id="PS50905"/>
    </source>
</evidence>
<dbReference type="InterPro" id="IPR009078">
    <property type="entry name" value="Ferritin-like_SF"/>
</dbReference>
<dbReference type="GO" id="GO:0006826">
    <property type="term" value="P:iron ion transport"/>
    <property type="evidence" value="ECO:0007669"/>
    <property type="project" value="InterPro"/>
</dbReference>
<evidence type="ECO:0000313" key="9">
    <source>
        <dbReference type="Proteomes" id="UP000297643"/>
    </source>
</evidence>
<dbReference type="CDD" id="cd01055">
    <property type="entry name" value="Nonheme_Ferritin"/>
    <property type="match status" value="1"/>
</dbReference>
<organism evidence="8 9">
    <name type="scientific">Cryobacterium mannosilyticum</name>
    <dbReference type="NCBI Taxonomy" id="1259190"/>
    <lineage>
        <taxon>Bacteria</taxon>
        <taxon>Bacillati</taxon>
        <taxon>Actinomycetota</taxon>
        <taxon>Actinomycetes</taxon>
        <taxon>Micrococcales</taxon>
        <taxon>Microbacteriaceae</taxon>
        <taxon>Cryobacterium</taxon>
    </lineage>
</organism>
<keyword evidence="1 6" id="KW-0409">Iron storage</keyword>
<dbReference type="InterPro" id="IPR012347">
    <property type="entry name" value="Ferritin-like"/>
</dbReference>